<keyword evidence="3" id="KW-1185">Reference proteome</keyword>
<evidence type="ECO:0000256" key="1">
    <source>
        <dbReference type="SAM" id="MobiDB-lite"/>
    </source>
</evidence>
<evidence type="ECO:0000313" key="2">
    <source>
        <dbReference type="EMBL" id="BBY10727.1"/>
    </source>
</evidence>
<proteinExistence type="predicted"/>
<protein>
    <submittedName>
        <fullName evidence="2">Uncharacterized protein</fullName>
    </submittedName>
</protein>
<evidence type="ECO:0000313" key="3">
    <source>
        <dbReference type="Proteomes" id="UP000466831"/>
    </source>
</evidence>
<gene>
    <name evidence="2" type="ORF">MMARJ_14670</name>
</gene>
<accession>A0ABN5ZQK5</accession>
<dbReference type="EMBL" id="AP022584">
    <property type="protein sequence ID" value="BBY10727.1"/>
    <property type="molecule type" value="Genomic_DNA"/>
</dbReference>
<reference evidence="2 3" key="1">
    <citation type="journal article" date="2019" name="Emerg. Microbes Infect.">
        <title>Comprehensive subspecies identification of 175 nontuberculous mycobacteria species based on 7547 genomic profiles.</title>
        <authorList>
            <person name="Matsumoto Y."/>
            <person name="Kinjo T."/>
            <person name="Motooka D."/>
            <person name="Nabeya D."/>
            <person name="Jung N."/>
            <person name="Uechi K."/>
            <person name="Horii T."/>
            <person name="Iida T."/>
            <person name="Fujita J."/>
            <person name="Nakamura S."/>
        </authorList>
    </citation>
    <scope>NUCLEOTIDE SEQUENCE [LARGE SCALE GENOMIC DNA]</scope>
    <source>
        <strain evidence="2 3">JCM 17324</strain>
    </source>
</reference>
<dbReference type="Proteomes" id="UP000466831">
    <property type="component" value="Chromosome"/>
</dbReference>
<sequence>MRGQVNSDALQHRRSRARQARTPVGFAHIGQLDLVGVNLQGLGPTPRIEDAGPQNVLIERAHNVKGFHGQESFPGLLEFGRAARLCTHPQLPRLRVTVAKRRAGTRRP</sequence>
<name>A0ABN5ZQK5_9MYCO</name>
<feature type="region of interest" description="Disordered" evidence="1">
    <location>
        <begin position="1"/>
        <end position="22"/>
    </location>
</feature>
<organism evidence="2 3">
    <name type="scientific">Mycobacterium marseillense</name>
    <dbReference type="NCBI Taxonomy" id="701042"/>
    <lineage>
        <taxon>Bacteria</taxon>
        <taxon>Bacillati</taxon>
        <taxon>Actinomycetota</taxon>
        <taxon>Actinomycetes</taxon>
        <taxon>Mycobacteriales</taxon>
        <taxon>Mycobacteriaceae</taxon>
        <taxon>Mycobacterium</taxon>
        <taxon>Mycobacterium avium complex (MAC)</taxon>
    </lineage>
</organism>